<dbReference type="GO" id="GO:0016020">
    <property type="term" value="C:membrane"/>
    <property type="evidence" value="ECO:0007669"/>
    <property type="project" value="UniProtKB-SubCell"/>
</dbReference>
<organism evidence="9 10">
    <name type="scientific">Rotaria sordida</name>
    <dbReference type="NCBI Taxonomy" id="392033"/>
    <lineage>
        <taxon>Eukaryota</taxon>
        <taxon>Metazoa</taxon>
        <taxon>Spiralia</taxon>
        <taxon>Gnathifera</taxon>
        <taxon>Rotifera</taxon>
        <taxon>Eurotatoria</taxon>
        <taxon>Bdelloidea</taxon>
        <taxon>Philodinida</taxon>
        <taxon>Philodinidae</taxon>
        <taxon>Rotaria</taxon>
    </lineage>
</organism>
<dbReference type="Proteomes" id="UP000663823">
    <property type="component" value="Unassembled WGS sequence"/>
</dbReference>
<feature type="transmembrane region" description="Helical" evidence="7">
    <location>
        <begin position="457"/>
        <end position="480"/>
    </location>
</feature>
<feature type="chain" id="PRO_5033098254" description="Transmembrane 9 superfamily member" evidence="7">
    <location>
        <begin position="22"/>
        <end position="818"/>
    </location>
</feature>
<accession>A0A818Z243</accession>
<proteinExistence type="inferred from homology"/>
<protein>
    <recommendedName>
        <fullName evidence="7">Transmembrane 9 superfamily member</fullName>
    </recommendedName>
</protein>
<keyword evidence="5 7" id="KW-1133">Transmembrane helix</keyword>
<evidence type="ECO:0000256" key="2">
    <source>
        <dbReference type="ARBA" id="ARBA00005227"/>
    </source>
</evidence>
<feature type="transmembrane region" description="Helical" evidence="7">
    <location>
        <begin position="384"/>
        <end position="409"/>
    </location>
</feature>
<name>A0A818Z243_9BILA</name>
<evidence type="ECO:0000313" key="9">
    <source>
        <dbReference type="EMBL" id="CAF3760825.1"/>
    </source>
</evidence>
<evidence type="ECO:0000256" key="3">
    <source>
        <dbReference type="ARBA" id="ARBA00022692"/>
    </source>
</evidence>
<feature type="region of interest" description="Disordered" evidence="8">
    <location>
        <begin position="547"/>
        <end position="566"/>
    </location>
</feature>
<dbReference type="GO" id="GO:0072657">
    <property type="term" value="P:protein localization to membrane"/>
    <property type="evidence" value="ECO:0007669"/>
    <property type="project" value="TreeGrafter"/>
</dbReference>
<dbReference type="PANTHER" id="PTHR10766">
    <property type="entry name" value="TRANSMEMBRANE 9 SUPERFAMILY PROTEIN"/>
    <property type="match status" value="1"/>
</dbReference>
<keyword evidence="4 7" id="KW-0732">Signal</keyword>
<feature type="signal peptide" evidence="7">
    <location>
        <begin position="1"/>
        <end position="21"/>
    </location>
</feature>
<dbReference type="InterPro" id="IPR004240">
    <property type="entry name" value="EMP70"/>
</dbReference>
<feature type="transmembrane region" description="Helical" evidence="7">
    <location>
        <begin position="421"/>
        <end position="445"/>
    </location>
</feature>
<evidence type="ECO:0000313" key="10">
    <source>
        <dbReference type="Proteomes" id="UP000663823"/>
    </source>
</evidence>
<comment type="similarity">
    <text evidence="2 7">Belongs to the nonaspanin (TM9SF) (TC 9.A.2) family.</text>
</comment>
<dbReference type="PANTHER" id="PTHR10766:SF176">
    <property type="entry name" value="TRANSMEMBRANE 9 SUPERFAMILY MEMBER"/>
    <property type="match status" value="1"/>
</dbReference>
<evidence type="ECO:0000256" key="4">
    <source>
        <dbReference type="ARBA" id="ARBA00022729"/>
    </source>
</evidence>
<evidence type="ECO:0000256" key="6">
    <source>
        <dbReference type="ARBA" id="ARBA00023136"/>
    </source>
</evidence>
<gene>
    <name evidence="9" type="ORF">OTI717_LOCUS16108</name>
</gene>
<comment type="subcellular location">
    <subcellularLocation>
        <location evidence="1">Membrane</location>
        <topology evidence="1">Multi-pass membrane protein</topology>
    </subcellularLocation>
</comment>
<evidence type="ECO:0000256" key="5">
    <source>
        <dbReference type="ARBA" id="ARBA00022989"/>
    </source>
</evidence>
<keyword evidence="6 7" id="KW-0472">Membrane</keyword>
<feature type="transmembrane region" description="Helical" evidence="7">
    <location>
        <begin position="351"/>
        <end position="378"/>
    </location>
</feature>
<evidence type="ECO:0000256" key="1">
    <source>
        <dbReference type="ARBA" id="ARBA00004141"/>
    </source>
</evidence>
<evidence type="ECO:0000256" key="8">
    <source>
        <dbReference type="SAM" id="MobiDB-lite"/>
    </source>
</evidence>
<comment type="caution">
    <text evidence="9">The sequence shown here is derived from an EMBL/GenBank/DDBJ whole genome shotgun (WGS) entry which is preliminary data.</text>
</comment>
<dbReference type="AlphaFoldDB" id="A0A818Z243"/>
<dbReference type="EMBL" id="CAJOAX010001975">
    <property type="protein sequence ID" value="CAF3760825.1"/>
    <property type="molecule type" value="Genomic_DNA"/>
</dbReference>
<feature type="transmembrane region" description="Helical" evidence="7">
    <location>
        <begin position="288"/>
        <end position="310"/>
    </location>
</feature>
<reference evidence="9" key="1">
    <citation type="submission" date="2021-02" db="EMBL/GenBank/DDBJ databases">
        <authorList>
            <person name="Nowell W R."/>
        </authorList>
    </citation>
    <scope>NUCLEOTIDE SEQUENCE</scope>
</reference>
<comment type="caution">
    <text evidence="7">Lacks conserved residue(s) required for the propagation of feature annotation.</text>
</comment>
<sequence>MMVIRSSIVVFLVLLLSSINAFYLPGLAPNVFCRNPIPDSKCKPKVEVFVNRLDSVESVLPYEYTYFGFCSVVDEPSPVENLGQVLFGERIRPSPYKFDFLKDEDCHFVCRKTFGPGEIQQQKMLKRLMKAMVLNYQQHWIIDNMPVTLCYKNTENQEFCSRGFPVGCYVTKSGQSKESCNIRDGRNDTFYVFNHLDFEITYHSGEAEAWGSAFGENGGRIIAAKVQVNSLNSEKCDRSSEPVTFQSSTKNVDIPYTYSVKFIKNNDIRWASRWDYILKSLPQTRIQWFSILNSLVIVLFLSGMVAMILLRTLHKDIARYNQMVDADDAQEEFGWKLVHGDVFRPPQKGMLLAVLIGNGVQIAIMSLITLIFACLGFLSPASRGALMTCAIVCYVLLGTPAGYTSARLYKMFGGERWKKNVLMTAVACPGFIFGIFFVLNLVLWANGSSAAIPFTTFLALLALWFCVSTPLVFIGAYLGFKRPVSENPVRTNQIPRQVPEQTLYTKPIPVKNFKRHCERQHSSINTEEKYKKQLVKLKEKNEQLLLSSSPTEHHREQSSTGVSDVCSVTDTGTNTSSTCSTINETVQLTSINEPAQLTSIINESVQLSSIINEPAQLTSIINEPVQPSSIVDKPVQLSSINIENNDQMIQIKNKICGGVKYLIHQTNQCSSLVKLSVDPDLSDKYFIVQIVSYLKLIQGSVTDLINECNYASQKMPTLETTIHEIQSSEITTSRDPSFKKDFNEKELRYLVNEGPYQPLLTKFPDNELLKKKKDTCHFVKKWYQEYPLIEYSPITNAAYCFSCRLFGDGPGNGREEDA</sequence>
<evidence type="ECO:0000256" key="7">
    <source>
        <dbReference type="RuleBase" id="RU363079"/>
    </source>
</evidence>
<dbReference type="Pfam" id="PF02990">
    <property type="entry name" value="EMP70"/>
    <property type="match status" value="1"/>
</dbReference>
<keyword evidence="3 7" id="KW-0812">Transmembrane</keyword>